<dbReference type="EMBL" id="EU123994">
    <property type="protein sequence ID" value="ABX82656.1"/>
    <property type="molecule type" value="Genomic_DNA"/>
</dbReference>
<dbReference type="InterPro" id="IPR050093">
    <property type="entry name" value="ABC_SmlMolc_Importer"/>
</dbReference>
<evidence type="ECO:0000256" key="3">
    <source>
        <dbReference type="ARBA" id="ARBA00022840"/>
    </source>
</evidence>
<sequence length="257" mass="28930">MSILIENLSKNFGTFKALDHVNLEIKTGSLVALVGPSGSGKSTLLRIIAGLDIPNSGRIWLSGKNATSLSIQEREIGFVFQNYALFKHMTVYENIAFGLDIRNIDSFVILNRVNQLLQLIQLEKFSDRYPNQLSGGQRQRVALARALAIEPKVLLLDEPFGALDVKVRKDLRNWLRHLHEQVPVTTVFVTHDHQEALEVANEIVVFQKGCVEQIGKPQDVYDNPKKGFSITSSSIYMRFPLLNFEQIKGQDKSITNI</sequence>
<keyword evidence="4" id="KW-1278">Translocase</keyword>
<evidence type="ECO:0000256" key="1">
    <source>
        <dbReference type="ARBA" id="ARBA00022448"/>
    </source>
</evidence>
<accession>G8XPH3</accession>
<dbReference type="PROSITE" id="PS50893">
    <property type="entry name" value="ABC_TRANSPORTER_2"/>
    <property type="match status" value="1"/>
</dbReference>
<dbReference type="GO" id="GO:0005524">
    <property type="term" value="F:ATP binding"/>
    <property type="evidence" value="ECO:0007669"/>
    <property type="project" value="UniProtKB-KW"/>
</dbReference>
<dbReference type="NCBIfam" id="TIGR00968">
    <property type="entry name" value="3a0106s01"/>
    <property type="match status" value="1"/>
</dbReference>
<evidence type="ECO:0000256" key="4">
    <source>
        <dbReference type="ARBA" id="ARBA00022967"/>
    </source>
</evidence>
<keyword evidence="7" id="KW-0150">Chloroplast</keyword>
<geneLocation type="chloroplast" evidence="7"/>
<dbReference type="SMART" id="SM00382">
    <property type="entry name" value="AAA"/>
    <property type="match status" value="1"/>
</dbReference>
<keyword evidence="3" id="KW-0067">ATP-binding</keyword>
<evidence type="ECO:0000256" key="5">
    <source>
        <dbReference type="ARBA" id="ARBA00023032"/>
    </source>
</evidence>
<organism evidence="7">
    <name type="scientific">Trebouxia aggregata</name>
    <dbReference type="NCBI Taxonomy" id="160068"/>
    <lineage>
        <taxon>Eukaryota</taxon>
        <taxon>Viridiplantae</taxon>
        <taxon>Chlorophyta</taxon>
        <taxon>core chlorophytes</taxon>
        <taxon>Trebouxiophyceae</taxon>
        <taxon>Trebouxiales</taxon>
        <taxon>Trebouxiaceae</taxon>
        <taxon>Trebouxia</taxon>
    </lineage>
</organism>
<evidence type="ECO:0000259" key="6">
    <source>
        <dbReference type="PROSITE" id="PS50893"/>
    </source>
</evidence>
<dbReference type="GO" id="GO:0043190">
    <property type="term" value="C:ATP-binding cassette (ABC) transporter complex"/>
    <property type="evidence" value="ECO:0007669"/>
    <property type="project" value="InterPro"/>
</dbReference>
<dbReference type="InterPro" id="IPR027417">
    <property type="entry name" value="P-loop_NTPase"/>
</dbReference>
<dbReference type="AlphaFoldDB" id="G8XPH3"/>
<keyword evidence="1" id="KW-0813">Transport</keyword>
<dbReference type="PANTHER" id="PTHR42781">
    <property type="entry name" value="SPERMIDINE/PUTRESCINE IMPORT ATP-BINDING PROTEIN POTA"/>
    <property type="match status" value="1"/>
</dbReference>
<dbReference type="SUPFAM" id="SSF52540">
    <property type="entry name" value="P-loop containing nucleoside triphosphate hydrolases"/>
    <property type="match status" value="1"/>
</dbReference>
<dbReference type="PANTHER" id="PTHR42781:SF4">
    <property type="entry name" value="SPERMIDINE_PUTRESCINE IMPORT ATP-BINDING PROTEIN POTA"/>
    <property type="match status" value="1"/>
</dbReference>
<dbReference type="InterPro" id="IPR003439">
    <property type="entry name" value="ABC_transporter-like_ATP-bd"/>
</dbReference>
<gene>
    <name evidence="7" type="primary">cysA</name>
</gene>
<evidence type="ECO:0000256" key="2">
    <source>
        <dbReference type="ARBA" id="ARBA00022741"/>
    </source>
</evidence>
<name>G8XPH3_9CHLO</name>
<evidence type="ECO:0000313" key="7">
    <source>
        <dbReference type="EMBL" id="ABX82656.1"/>
    </source>
</evidence>
<keyword evidence="5" id="KW-0764">Sulfate transport</keyword>
<dbReference type="Gene3D" id="3.40.50.300">
    <property type="entry name" value="P-loop containing nucleotide triphosphate hydrolases"/>
    <property type="match status" value="1"/>
</dbReference>
<dbReference type="FunFam" id="3.40.50.300:FF:000425">
    <property type="entry name" value="Probable ABC transporter, ATP-binding subunit"/>
    <property type="match status" value="1"/>
</dbReference>
<dbReference type="InterPro" id="IPR017871">
    <property type="entry name" value="ABC_transporter-like_CS"/>
</dbReference>
<dbReference type="InterPro" id="IPR005666">
    <property type="entry name" value="Sulph_transpt1"/>
</dbReference>
<protein>
    <submittedName>
        <fullName evidence="7">Probable transport protein</fullName>
    </submittedName>
</protein>
<dbReference type="PROSITE" id="PS00211">
    <property type="entry name" value="ABC_TRANSPORTER_1"/>
    <property type="match status" value="1"/>
</dbReference>
<dbReference type="GO" id="GO:0016887">
    <property type="term" value="F:ATP hydrolysis activity"/>
    <property type="evidence" value="ECO:0007669"/>
    <property type="project" value="InterPro"/>
</dbReference>
<dbReference type="InterPro" id="IPR003593">
    <property type="entry name" value="AAA+_ATPase"/>
</dbReference>
<keyword evidence="2" id="KW-0547">Nucleotide-binding</keyword>
<keyword evidence="7" id="KW-0934">Plastid</keyword>
<dbReference type="GO" id="GO:0015419">
    <property type="term" value="F:ABC-type sulfate transporter activity"/>
    <property type="evidence" value="ECO:0007669"/>
    <property type="project" value="InterPro"/>
</dbReference>
<dbReference type="Pfam" id="PF00005">
    <property type="entry name" value="ABC_tran"/>
    <property type="match status" value="1"/>
</dbReference>
<feature type="domain" description="ABC transporter" evidence="6">
    <location>
        <begin position="3"/>
        <end position="233"/>
    </location>
</feature>
<reference evidence="7" key="1">
    <citation type="submission" date="2007-08" db="EMBL/GenBank/DDBJ databases">
        <title>Divergence order of chlorophyte green algal lineages as inferred from the chloroplast and mitochondrial genomes.</title>
        <authorList>
            <person name="Pombert J.-F."/>
            <person name="Belanger A.-S."/>
            <person name="Gagnon J."/>
            <person name="Otis C."/>
            <person name="Lemieux C."/>
            <person name="Turmel M."/>
        </authorList>
    </citation>
    <scope>NUCLEOTIDE SEQUENCE</scope>
    <source>
        <strain evidence="7">SAG 219-1d</strain>
    </source>
</reference>
<proteinExistence type="predicted"/>